<comment type="caution">
    <text evidence="2">The sequence shown here is derived from an EMBL/GenBank/DDBJ whole genome shotgun (WGS) entry which is preliminary data.</text>
</comment>
<keyword evidence="1" id="KW-0472">Membrane</keyword>
<dbReference type="Proteomes" id="UP000824102">
    <property type="component" value="Unassembled WGS sequence"/>
</dbReference>
<dbReference type="Pfam" id="PF07155">
    <property type="entry name" value="ECF-ribofla_trS"/>
    <property type="match status" value="1"/>
</dbReference>
<feature type="transmembrane region" description="Helical" evidence="1">
    <location>
        <begin position="74"/>
        <end position="102"/>
    </location>
</feature>
<name>A0A9D2G4B5_9FIRM</name>
<dbReference type="Gene3D" id="1.10.1760.20">
    <property type="match status" value="1"/>
</dbReference>
<reference evidence="2" key="1">
    <citation type="journal article" date="2021" name="PeerJ">
        <title>Extensive microbial diversity within the chicken gut microbiome revealed by metagenomics and culture.</title>
        <authorList>
            <person name="Gilroy R."/>
            <person name="Ravi A."/>
            <person name="Getino M."/>
            <person name="Pursley I."/>
            <person name="Horton D.L."/>
            <person name="Alikhan N.F."/>
            <person name="Baker D."/>
            <person name="Gharbi K."/>
            <person name="Hall N."/>
            <person name="Watson M."/>
            <person name="Adriaenssens E.M."/>
            <person name="Foster-Nyarko E."/>
            <person name="Jarju S."/>
            <person name="Secka A."/>
            <person name="Antonio M."/>
            <person name="Oren A."/>
            <person name="Chaudhuri R.R."/>
            <person name="La Ragione R."/>
            <person name="Hildebrand F."/>
            <person name="Pallen M.J."/>
        </authorList>
    </citation>
    <scope>NUCLEOTIDE SEQUENCE</scope>
    <source>
        <strain evidence="2">ChiW7-2402</strain>
    </source>
</reference>
<accession>A0A9D2G4B5</accession>
<sequence length="231" mass="25230">MSEAVSPAARNAAAGPERPEKHFPLWQRLCFSQVLLTRSAAHKVAYIGIMAALCIVVNTFEIKFADTQFSFSLFTALLSGVLLGALPGAAAVMVGDLFGYLLNSAGLAYYWWVALSLMLMAAIAGLVMRIPLHCKGSLLIKLAITTLLTFTLCTVLVNSLGMYYIGNKIFLSQNLIDAINERFGGVWTFGNYVFVRLFVLGQIFNSLLNYVLAFLAIPLLNSVRPLRLGLV</sequence>
<evidence type="ECO:0000256" key="1">
    <source>
        <dbReference type="SAM" id="Phobius"/>
    </source>
</evidence>
<dbReference type="EMBL" id="DXBB01000064">
    <property type="protein sequence ID" value="HIZ72824.1"/>
    <property type="molecule type" value="Genomic_DNA"/>
</dbReference>
<gene>
    <name evidence="2" type="ORF">H9964_04515</name>
</gene>
<evidence type="ECO:0000313" key="3">
    <source>
        <dbReference type="Proteomes" id="UP000824102"/>
    </source>
</evidence>
<feature type="transmembrane region" description="Helical" evidence="1">
    <location>
        <begin position="139"/>
        <end position="165"/>
    </location>
</feature>
<dbReference type="AlphaFoldDB" id="A0A9D2G4B5"/>
<proteinExistence type="predicted"/>
<organism evidence="2 3">
    <name type="scientific">Candidatus Gallimonas intestinavium</name>
    <dbReference type="NCBI Taxonomy" id="2838603"/>
    <lineage>
        <taxon>Bacteria</taxon>
        <taxon>Bacillati</taxon>
        <taxon>Bacillota</taxon>
        <taxon>Clostridia</taxon>
        <taxon>Candidatus Gallimonas</taxon>
    </lineage>
</organism>
<protein>
    <submittedName>
        <fullName evidence="2">ECF transporter S component</fullName>
    </submittedName>
</protein>
<feature type="transmembrane region" description="Helical" evidence="1">
    <location>
        <begin position="108"/>
        <end position="127"/>
    </location>
</feature>
<dbReference type="GO" id="GO:0016020">
    <property type="term" value="C:membrane"/>
    <property type="evidence" value="ECO:0007669"/>
    <property type="project" value="InterPro"/>
</dbReference>
<dbReference type="InterPro" id="IPR009825">
    <property type="entry name" value="ECF_substrate-spec-like"/>
</dbReference>
<reference evidence="2" key="2">
    <citation type="submission" date="2021-04" db="EMBL/GenBank/DDBJ databases">
        <authorList>
            <person name="Gilroy R."/>
        </authorList>
    </citation>
    <scope>NUCLEOTIDE SEQUENCE</scope>
    <source>
        <strain evidence="2">ChiW7-2402</strain>
    </source>
</reference>
<evidence type="ECO:0000313" key="2">
    <source>
        <dbReference type="EMBL" id="HIZ72824.1"/>
    </source>
</evidence>
<keyword evidence="1" id="KW-1133">Transmembrane helix</keyword>
<keyword evidence="1" id="KW-0812">Transmembrane</keyword>
<feature type="transmembrane region" description="Helical" evidence="1">
    <location>
        <begin position="44"/>
        <end position="62"/>
    </location>
</feature>
<feature type="transmembrane region" description="Helical" evidence="1">
    <location>
        <begin position="193"/>
        <end position="220"/>
    </location>
</feature>